<dbReference type="Pfam" id="PF20441">
    <property type="entry name" value="TerL_nuclease"/>
    <property type="match status" value="1"/>
</dbReference>
<dbReference type="InterPro" id="IPR046461">
    <property type="entry name" value="TerL_ATPase"/>
</dbReference>
<dbReference type="InterPro" id="IPR027417">
    <property type="entry name" value="P-loop_NTPase"/>
</dbReference>
<feature type="domain" description="Terminase large subunit-like ATPase" evidence="1">
    <location>
        <begin position="43"/>
        <end position="207"/>
    </location>
</feature>
<dbReference type="GO" id="GO:0004519">
    <property type="term" value="F:endonuclease activity"/>
    <property type="evidence" value="ECO:0007669"/>
    <property type="project" value="InterPro"/>
</dbReference>
<gene>
    <name evidence="3" type="ORF">LCGC14_2038490</name>
</gene>
<organism evidence="3">
    <name type="scientific">marine sediment metagenome</name>
    <dbReference type="NCBI Taxonomy" id="412755"/>
    <lineage>
        <taxon>unclassified sequences</taxon>
        <taxon>metagenomes</taxon>
        <taxon>ecological metagenomes</taxon>
    </lineage>
</organism>
<dbReference type="InterPro" id="IPR005021">
    <property type="entry name" value="Terminase_largesu-like"/>
</dbReference>
<sequence length="516" mass="57984">MAGLDAASDAVGFIQSLSHTKGKWAGVKFTLADWQREDIIEPLFGTLNPDGTRQYRTAYIEIPRKNGKSQLCAAIALKLLLADGEQGAEIYIVAADRDQASIVFNVAAEMVRRNKVLMRKVKIIDSVKRIVFPKMGSFLRAIPADVAGSYGYNAHAIIADELHVWPKRDLWDALATSTGARTQPLVVAITTAGYDRTSICWEQHEYAAQVIKGTINDPTFFGYIRAAPEKADWKDEKVWYECNPALGDFRSIDEMRSMAKRAEHTPALQNTFKRLYLNQWTQQVDRWIDIDLWDSQRGTIDEESLRGQECYGMLDLATVSDMTAWVMAFPHEDDHVDILARFFCPQAKLTDSSNRYRDQYQVWADKGFLTVTPGNATDYAFVRQQVIDDAAKFRLVDMNVDRLFQAHQIAQELAEEGITVVGMGMGFLSFAAPMKDFERRLLGRKLHHGGNPIMRWMADNVAVKQDPTGNLKPDKTESQGKIDGIVGIVGALDRLMLHEEAPRSRFEEEGAGIVAV</sequence>
<reference evidence="3" key="1">
    <citation type="journal article" date="2015" name="Nature">
        <title>Complex archaea that bridge the gap between prokaryotes and eukaryotes.</title>
        <authorList>
            <person name="Spang A."/>
            <person name="Saw J.H."/>
            <person name="Jorgensen S.L."/>
            <person name="Zaremba-Niedzwiedzka K."/>
            <person name="Martijn J."/>
            <person name="Lind A.E."/>
            <person name="van Eijk R."/>
            <person name="Schleper C."/>
            <person name="Guy L."/>
            <person name="Ettema T.J."/>
        </authorList>
    </citation>
    <scope>NUCLEOTIDE SEQUENCE</scope>
</reference>
<dbReference type="AlphaFoldDB" id="A0A0F9HPM9"/>
<dbReference type="Pfam" id="PF03354">
    <property type="entry name" value="TerL_ATPase"/>
    <property type="match status" value="1"/>
</dbReference>
<feature type="domain" description="Terminase large subunit-like endonuclease" evidence="2">
    <location>
        <begin position="215"/>
        <end position="499"/>
    </location>
</feature>
<evidence type="ECO:0000313" key="3">
    <source>
        <dbReference type="EMBL" id="KKL77077.1"/>
    </source>
</evidence>
<dbReference type="Gene3D" id="3.40.50.300">
    <property type="entry name" value="P-loop containing nucleotide triphosphate hydrolases"/>
    <property type="match status" value="1"/>
</dbReference>
<evidence type="ECO:0008006" key="4">
    <source>
        <dbReference type="Google" id="ProtNLM"/>
    </source>
</evidence>
<dbReference type="PANTHER" id="PTHR41287">
    <property type="match status" value="1"/>
</dbReference>
<proteinExistence type="predicted"/>
<accession>A0A0F9HPM9</accession>
<protein>
    <recommendedName>
        <fullName evidence="4">Terminase large subunit</fullName>
    </recommendedName>
</protein>
<evidence type="ECO:0000259" key="1">
    <source>
        <dbReference type="Pfam" id="PF03354"/>
    </source>
</evidence>
<dbReference type="InterPro" id="IPR046462">
    <property type="entry name" value="TerL_nuclease"/>
</dbReference>
<dbReference type="PANTHER" id="PTHR41287:SF1">
    <property type="entry name" value="PROTEIN YMFN"/>
    <property type="match status" value="1"/>
</dbReference>
<name>A0A0F9HPM9_9ZZZZ</name>
<dbReference type="EMBL" id="LAZR01023859">
    <property type="protein sequence ID" value="KKL77077.1"/>
    <property type="molecule type" value="Genomic_DNA"/>
</dbReference>
<comment type="caution">
    <text evidence="3">The sequence shown here is derived from an EMBL/GenBank/DDBJ whole genome shotgun (WGS) entry which is preliminary data.</text>
</comment>
<evidence type="ECO:0000259" key="2">
    <source>
        <dbReference type="Pfam" id="PF20441"/>
    </source>
</evidence>